<evidence type="ECO:0000256" key="1">
    <source>
        <dbReference type="SAM" id="MobiDB-lite"/>
    </source>
</evidence>
<comment type="caution">
    <text evidence="2">The sequence shown here is derived from an EMBL/GenBank/DDBJ whole genome shotgun (WGS) entry which is preliminary data.</text>
</comment>
<reference evidence="2 3" key="1">
    <citation type="submission" date="2014-02" db="EMBL/GenBank/DDBJ databases">
        <title>The small core and large imbalanced accessory genome model reveals a collaborative survival strategy of Sorangium cellulosum strains in nature.</title>
        <authorList>
            <person name="Han K."/>
            <person name="Peng R."/>
            <person name="Blom J."/>
            <person name="Li Y.-Z."/>
        </authorList>
    </citation>
    <scope>NUCLEOTIDE SEQUENCE [LARGE SCALE GENOMIC DNA]</scope>
    <source>
        <strain evidence="2 3">So0157-25</strain>
    </source>
</reference>
<name>A0A150P004_SORCE</name>
<gene>
    <name evidence="2" type="ORF">BE08_37755</name>
</gene>
<dbReference type="EMBL" id="JELY01003560">
    <property type="protein sequence ID" value="KYF47958.1"/>
    <property type="molecule type" value="Genomic_DNA"/>
</dbReference>
<protein>
    <submittedName>
        <fullName evidence="2">Uncharacterized protein</fullName>
    </submittedName>
</protein>
<sequence length="111" mass="10785">MCAMMDGARNDRRNSSFGSGVVMKTVQVSPAGAGAGGGGGVSSAVEQALGSPAAAVSSGLTLAAGVGVGTSLATTWSVAASPSPELLASVTGRSALYTTRASTMRRIPPRS</sequence>
<accession>A0A150P004</accession>
<organism evidence="2 3">
    <name type="scientific">Sorangium cellulosum</name>
    <name type="common">Polyangium cellulosum</name>
    <dbReference type="NCBI Taxonomy" id="56"/>
    <lineage>
        <taxon>Bacteria</taxon>
        <taxon>Pseudomonadati</taxon>
        <taxon>Myxococcota</taxon>
        <taxon>Polyangia</taxon>
        <taxon>Polyangiales</taxon>
        <taxon>Polyangiaceae</taxon>
        <taxon>Sorangium</taxon>
    </lineage>
</organism>
<proteinExistence type="predicted"/>
<dbReference type="Proteomes" id="UP000075420">
    <property type="component" value="Unassembled WGS sequence"/>
</dbReference>
<dbReference type="AlphaFoldDB" id="A0A150P004"/>
<evidence type="ECO:0000313" key="3">
    <source>
        <dbReference type="Proteomes" id="UP000075420"/>
    </source>
</evidence>
<feature type="region of interest" description="Disordered" evidence="1">
    <location>
        <begin position="1"/>
        <end position="21"/>
    </location>
</feature>
<evidence type="ECO:0000313" key="2">
    <source>
        <dbReference type="EMBL" id="KYF47958.1"/>
    </source>
</evidence>